<keyword evidence="2" id="KW-1185">Reference proteome</keyword>
<sequence>MKRNTELSDSEERRLGEFLGRVRGGAIPNVEALDGFFAALACCPDLVMPSEYMPVLQNGATEDGDLVFEDMAEAELFVELVNRHWNHVNHQLDSEEVYLPLVLEDENGRYQANDWAQGFLRGTELRRDIWFQIMEDEAEGGAMVPIWALAYEHHEDPEMRPFDDPVTEGQRQDLLVGAAAGVMRMHRYFLKQRNLYTPPSGTFIRSGGKTGRNEPCPCGSGKKFKQCCGRRSMLH</sequence>
<evidence type="ECO:0008006" key="3">
    <source>
        <dbReference type="Google" id="ProtNLM"/>
    </source>
</evidence>
<accession>A0A1G7NAW0</accession>
<dbReference type="PANTHER" id="PTHR33747:SF1">
    <property type="entry name" value="ADENYLATE CYCLASE-ASSOCIATED CAP C-TERMINAL DOMAIN-CONTAINING PROTEIN"/>
    <property type="match status" value="1"/>
</dbReference>
<reference evidence="2" key="1">
    <citation type="submission" date="2016-10" db="EMBL/GenBank/DDBJ databases">
        <authorList>
            <person name="Varghese N."/>
            <person name="Submissions S."/>
        </authorList>
    </citation>
    <scope>NUCLEOTIDE SEQUENCE [LARGE SCALE GENOMIC DNA]</scope>
    <source>
        <strain evidence="2">DSM 10146</strain>
    </source>
</reference>
<gene>
    <name evidence="1" type="ORF">SAMN04488105_1574</name>
</gene>
<dbReference type="EMBL" id="FNAV01000057">
    <property type="protein sequence ID" value="SDF70440.1"/>
    <property type="molecule type" value="Genomic_DNA"/>
</dbReference>
<evidence type="ECO:0000313" key="2">
    <source>
        <dbReference type="Proteomes" id="UP000198994"/>
    </source>
</evidence>
<dbReference type="NCBIfam" id="TIGR02292">
    <property type="entry name" value="ygfB_yecA"/>
    <property type="match status" value="1"/>
</dbReference>
<dbReference type="AlphaFoldDB" id="A0A1G7NAW0"/>
<dbReference type="RefSeq" id="WP_054540558.1">
    <property type="nucleotide sequence ID" value="NZ_FNAV01000057.1"/>
</dbReference>
<dbReference type="SUPFAM" id="SSF101327">
    <property type="entry name" value="YgfB-like"/>
    <property type="match status" value="1"/>
</dbReference>
<dbReference type="STRING" id="282683.SAMN04488105_1574"/>
<dbReference type="InterPro" id="IPR004027">
    <property type="entry name" value="SEC_C_motif"/>
</dbReference>
<dbReference type="Proteomes" id="UP000198994">
    <property type="component" value="Unassembled WGS sequence"/>
</dbReference>
<dbReference type="Gene3D" id="3.10.450.50">
    <property type="match status" value="1"/>
</dbReference>
<dbReference type="Pfam" id="PF02810">
    <property type="entry name" value="SEC-C"/>
    <property type="match status" value="1"/>
</dbReference>
<dbReference type="InterPro" id="IPR036255">
    <property type="entry name" value="YgfB-like_sf"/>
</dbReference>
<proteinExistence type="predicted"/>
<protein>
    <recommendedName>
        <fullName evidence="3">YecA family protein</fullName>
    </recommendedName>
</protein>
<evidence type="ECO:0000313" key="1">
    <source>
        <dbReference type="EMBL" id="SDF70440.1"/>
    </source>
</evidence>
<dbReference type="Gene3D" id="1.20.120.740">
    <property type="entry name" value="YgfB uncharacterised protein family UPF0149, PF03695"/>
    <property type="match status" value="1"/>
</dbReference>
<dbReference type="PANTHER" id="PTHR33747">
    <property type="entry name" value="UPF0225 PROTEIN SCO1677"/>
    <property type="match status" value="1"/>
</dbReference>
<dbReference type="InterPro" id="IPR011978">
    <property type="entry name" value="YgfB-like"/>
</dbReference>
<name>A0A1G7NAW0_9RHOB</name>
<dbReference type="SUPFAM" id="SSF103642">
    <property type="entry name" value="Sec-C motif"/>
    <property type="match status" value="1"/>
</dbReference>
<organism evidence="1 2">
    <name type="scientific">Salipiger thiooxidans</name>
    <dbReference type="NCBI Taxonomy" id="282683"/>
    <lineage>
        <taxon>Bacteria</taxon>
        <taxon>Pseudomonadati</taxon>
        <taxon>Pseudomonadota</taxon>
        <taxon>Alphaproteobacteria</taxon>
        <taxon>Rhodobacterales</taxon>
        <taxon>Roseobacteraceae</taxon>
        <taxon>Salipiger</taxon>
    </lineage>
</organism>
<dbReference type="Pfam" id="PF03695">
    <property type="entry name" value="UPF0149"/>
    <property type="match status" value="1"/>
</dbReference>
<dbReference type="OrthoDB" id="1551443at2"/>